<dbReference type="Gene3D" id="3.40.630.30">
    <property type="match status" value="1"/>
</dbReference>
<protein>
    <submittedName>
        <fullName evidence="2">GNAT family N-acetyltransferase</fullName>
    </submittedName>
</protein>
<dbReference type="EMBL" id="JAMDMX010000022">
    <property type="protein sequence ID" value="MCY9692908.1"/>
    <property type="molecule type" value="Genomic_DNA"/>
</dbReference>
<dbReference type="InterPro" id="IPR016181">
    <property type="entry name" value="Acyl_CoA_acyltransferase"/>
</dbReference>
<reference evidence="2 3" key="1">
    <citation type="submission" date="2022-05" db="EMBL/GenBank/DDBJ databases">
        <title>Genome Sequencing of Bee-Associated Microbes.</title>
        <authorList>
            <person name="Dunlap C."/>
        </authorList>
    </citation>
    <scope>NUCLEOTIDE SEQUENCE [LARGE SCALE GENOMIC DNA]</scope>
    <source>
        <strain evidence="2 3">NRRL B-14421</strain>
    </source>
</reference>
<name>A0ABT4G9P3_9BACL</name>
<dbReference type="Pfam" id="PF00583">
    <property type="entry name" value="Acetyltransf_1"/>
    <property type="match status" value="1"/>
</dbReference>
<comment type="caution">
    <text evidence="2">The sequence shown here is derived from an EMBL/GenBank/DDBJ whole genome shotgun (WGS) entry which is preliminary data.</text>
</comment>
<dbReference type="PROSITE" id="PS51186">
    <property type="entry name" value="GNAT"/>
    <property type="match status" value="1"/>
</dbReference>
<evidence type="ECO:0000313" key="2">
    <source>
        <dbReference type="EMBL" id="MCY9692908.1"/>
    </source>
</evidence>
<dbReference type="CDD" id="cd04301">
    <property type="entry name" value="NAT_SF"/>
    <property type="match status" value="1"/>
</dbReference>
<keyword evidence="3" id="KW-1185">Reference proteome</keyword>
<accession>A0ABT4G9P3</accession>
<dbReference type="SUPFAM" id="SSF55729">
    <property type="entry name" value="Acyl-CoA N-acyltransferases (Nat)"/>
    <property type="match status" value="1"/>
</dbReference>
<gene>
    <name evidence="2" type="ORF">M5X19_08355</name>
</gene>
<dbReference type="RefSeq" id="WP_084160391.1">
    <property type="nucleotide sequence ID" value="NZ_JAMDMW010000010.1"/>
</dbReference>
<evidence type="ECO:0000259" key="1">
    <source>
        <dbReference type="PROSITE" id="PS51186"/>
    </source>
</evidence>
<organism evidence="2 3">
    <name type="scientific">Paenibacillus alginolyticus</name>
    <dbReference type="NCBI Taxonomy" id="59839"/>
    <lineage>
        <taxon>Bacteria</taxon>
        <taxon>Bacillati</taxon>
        <taxon>Bacillota</taxon>
        <taxon>Bacilli</taxon>
        <taxon>Bacillales</taxon>
        <taxon>Paenibacillaceae</taxon>
        <taxon>Paenibacillus</taxon>
    </lineage>
</organism>
<dbReference type="Proteomes" id="UP001527099">
    <property type="component" value="Unassembled WGS sequence"/>
</dbReference>
<sequence length="121" mass="14008">MVTFRKMVAEEFVKIKEIDRSETINLIYVQQGPDIVEVVTDHECGRWNEDQIRQLEERYHYELINGGTAVGSFDNELLVGFGVLAHNFRGAKSDQLQVDLMYVSQNYRRQGIATRIIQEVS</sequence>
<feature type="domain" description="N-acetyltransferase" evidence="1">
    <location>
        <begin position="2"/>
        <end position="121"/>
    </location>
</feature>
<dbReference type="InterPro" id="IPR000182">
    <property type="entry name" value="GNAT_dom"/>
</dbReference>
<evidence type="ECO:0000313" key="3">
    <source>
        <dbReference type="Proteomes" id="UP001527099"/>
    </source>
</evidence>
<proteinExistence type="predicted"/>